<comment type="caution">
    <text evidence="2">The sequence shown here is derived from an EMBL/GenBank/DDBJ whole genome shotgun (WGS) entry which is preliminary data.</text>
</comment>
<evidence type="ECO:0000259" key="1">
    <source>
        <dbReference type="Pfam" id="PF13468"/>
    </source>
</evidence>
<gene>
    <name evidence="2" type="ORF">ACFPN9_15130</name>
</gene>
<dbReference type="InterPro" id="IPR029068">
    <property type="entry name" value="Glyas_Bleomycin-R_OHBP_Dase"/>
</dbReference>
<dbReference type="Pfam" id="PF13468">
    <property type="entry name" value="Glyoxalase_3"/>
    <property type="match status" value="1"/>
</dbReference>
<keyword evidence="3" id="KW-1185">Reference proteome</keyword>
<dbReference type="EMBL" id="JBHSLU010000046">
    <property type="protein sequence ID" value="MFC5506588.1"/>
    <property type="molecule type" value="Genomic_DNA"/>
</dbReference>
<dbReference type="Proteomes" id="UP001596060">
    <property type="component" value="Unassembled WGS sequence"/>
</dbReference>
<protein>
    <submittedName>
        <fullName evidence="2">VOC family protein</fullName>
    </submittedName>
</protein>
<dbReference type="PANTHER" id="PTHR40265:SF1">
    <property type="entry name" value="GLYOXALASE-LIKE DOMAIN-CONTAINING PROTEIN"/>
    <property type="match status" value="1"/>
</dbReference>
<dbReference type="RefSeq" id="WP_066718283.1">
    <property type="nucleotide sequence ID" value="NZ_JBHSLU010000046.1"/>
</dbReference>
<dbReference type="SUPFAM" id="SSF54593">
    <property type="entry name" value="Glyoxalase/Bleomycin resistance protein/Dihydroxybiphenyl dioxygenase"/>
    <property type="match status" value="1"/>
</dbReference>
<evidence type="ECO:0000313" key="2">
    <source>
        <dbReference type="EMBL" id="MFC5506588.1"/>
    </source>
</evidence>
<reference evidence="3" key="1">
    <citation type="journal article" date="2019" name="Int. J. Syst. Evol. Microbiol.">
        <title>The Global Catalogue of Microorganisms (GCM) 10K type strain sequencing project: providing services to taxonomists for standard genome sequencing and annotation.</title>
        <authorList>
            <consortium name="The Broad Institute Genomics Platform"/>
            <consortium name="The Broad Institute Genome Sequencing Center for Infectious Disease"/>
            <person name="Wu L."/>
            <person name="Ma J."/>
        </authorList>
    </citation>
    <scope>NUCLEOTIDE SEQUENCE [LARGE SCALE GENOMIC DNA]</scope>
    <source>
        <strain evidence="3">CCUG 43117</strain>
    </source>
</reference>
<evidence type="ECO:0000313" key="3">
    <source>
        <dbReference type="Proteomes" id="UP001596060"/>
    </source>
</evidence>
<sequence length="299" mass="32041">MPETTQPRTILAAAPRGLDHLVIGVRDLDAAGAFYERLGFTVGARNRHPWGTENRIVQFPGSFLELITIGDATAVVPPAPRQFSFGHFVREALGRGEGLSMLVLESTDAKADAAAFQTAGIGDFEPFFFERQAKRPDGSTVRVAFSLAFAADPLAPECGFFVCQQHEPQNFWNPAFQQHANGVSALSAAVMVTDGPATHRGFLTAFAGFPEVLEGNADYVLGLPRGRLDVLDPEAAQAIYHVEPDPTPARFLGFCVTVPDLDAVASRLEAAEIAFGQGEDRIVVPAEAAMGCVIAFERG</sequence>
<organism evidence="2 3">
    <name type="scientific">Bosea massiliensis</name>
    <dbReference type="NCBI Taxonomy" id="151419"/>
    <lineage>
        <taxon>Bacteria</taxon>
        <taxon>Pseudomonadati</taxon>
        <taxon>Pseudomonadota</taxon>
        <taxon>Alphaproteobacteria</taxon>
        <taxon>Hyphomicrobiales</taxon>
        <taxon>Boseaceae</taxon>
        <taxon>Bosea</taxon>
    </lineage>
</organism>
<dbReference type="PANTHER" id="PTHR40265">
    <property type="entry name" value="BLL2707 PROTEIN"/>
    <property type="match status" value="1"/>
</dbReference>
<proteinExistence type="predicted"/>
<dbReference type="InterPro" id="IPR025870">
    <property type="entry name" value="Glyoxalase-like_dom"/>
</dbReference>
<dbReference type="Gene3D" id="3.10.180.10">
    <property type="entry name" value="2,3-Dihydroxybiphenyl 1,2-Dioxygenase, domain 1"/>
    <property type="match status" value="1"/>
</dbReference>
<accession>A0ABW0P4E2</accession>
<feature type="domain" description="Glyoxalase-like" evidence="1">
    <location>
        <begin position="18"/>
        <end position="201"/>
    </location>
</feature>
<name>A0ABW0P4E2_9HYPH</name>